<dbReference type="Gene3D" id="1.20.120.450">
    <property type="entry name" value="dinb family like domain"/>
    <property type="match status" value="1"/>
</dbReference>
<dbReference type="Gene3D" id="2.160.20.80">
    <property type="entry name" value="E3 ubiquitin-protein ligase SopA"/>
    <property type="match status" value="1"/>
</dbReference>
<feature type="domain" description="DinB-like" evidence="1">
    <location>
        <begin position="102"/>
        <end position="247"/>
    </location>
</feature>
<dbReference type="RefSeq" id="WP_052589703.1">
    <property type="nucleotide sequence ID" value="NZ_CP011112.1"/>
</dbReference>
<dbReference type="OrthoDB" id="3542438at2"/>
<name>A0A0K1JEC5_9MICO</name>
<dbReference type="InterPro" id="IPR001646">
    <property type="entry name" value="5peptide_repeat"/>
</dbReference>
<gene>
    <name evidence="2" type="ORF">VV02_03005</name>
</gene>
<evidence type="ECO:0000313" key="3">
    <source>
        <dbReference type="Proteomes" id="UP000066480"/>
    </source>
</evidence>
<sequence length="265" mass="30130">MAEEFVEKDMDGARFEQVMMREARFSHVDLSRSHLQGVDLTGAVLEGVDLIDVKVFGDVDGLVINDVEVAPLITAELDRRDPGRVKMRATDPDGFREAWDLLERLWDETVTRARGFEPEQLHESVNGEWSFIETLRHLPFATDAWIRRGVLGDPSPWHPLDLPWDQMPDIPGIPRDREARPTLDEVLVLRKDRMATMRKMVDGLTDEQLAGHTPAASGPGWPPESSSFPVKNCLRTILNEEWEHRRFAERDLDIIESSSAAAEQD</sequence>
<dbReference type="Proteomes" id="UP000066480">
    <property type="component" value="Chromosome"/>
</dbReference>
<evidence type="ECO:0000259" key="1">
    <source>
        <dbReference type="Pfam" id="PF12867"/>
    </source>
</evidence>
<dbReference type="KEGG" id="lmoi:VV02_03005"/>
<organism evidence="2 3">
    <name type="scientific">Luteipulveratus mongoliensis</name>
    <dbReference type="NCBI Taxonomy" id="571913"/>
    <lineage>
        <taxon>Bacteria</taxon>
        <taxon>Bacillati</taxon>
        <taxon>Actinomycetota</taxon>
        <taxon>Actinomycetes</taxon>
        <taxon>Micrococcales</taxon>
        <taxon>Dermacoccaceae</taxon>
        <taxon>Luteipulveratus</taxon>
    </lineage>
</organism>
<protein>
    <submittedName>
        <fullName evidence="2">Pentapeptide repeat-containing protein</fullName>
    </submittedName>
</protein>
<reference evidence="2 3" key="1">
    <citation type="submission" date="2015-03" db="EMBL/GenBank/DDBJ databases">
        <title>Luteipulveratus halotolerans sp. nov., a novel actinobacterium (Dermacoccaceae) from Sarawak, Malaysia.</title>
        <authorList>
            <person name="Juboi H."/>
            <person name="Basik A."/>
            <person name="Shamsul S.S."/>
            <person name="Arnold P."/>
            <person name="Schmitt E.K."/>
            <person name="Sanglier J.-J."/>
            <person name="Yeo T."/>
        </authorList>
    </citation>
    <scope>NUCLEOTIDE SEQUENCE [LARGE SCALE GENOMIC DNA]</scope>
    <source>
        <strain evidence="2 3">MN07-A0370</strain>
    </source>
</reference>
<dbReference type="Pfam" id="PF12867">
    <property type="entry name" value="DinB_2"/>
    <property type="match status" value="1"/>
</dbReference>
<dbReference type="SUPFAM" id="SSF141571">
    <property type="entry name" value="Pentapeptide repeat-like"/>
    <property type="match status" value="1"/>
</dbReference>
<dbReference type="InterPro" id="IPR034660">
    <property type="entry name" value="DinB/YfiT-like"/>
</dbReference>
<accession>A0A0K1JEC5</accession>
<dbReference type="PATRIC" id="fig|571913.6.peg.616"/>
<dbReference type="STRING" id="571913.VV02_03005"/>
<dbReference type="SUPFAM" id="SSF109854">
    <property type="entry name" value="DinB/YfiT-like putative metalloenzymes"/>
    <property type="match status" value="1"/>
</dbReference>
<proteinExistence type="predicted"/>
<dbReference type="AlphaFoldDB" id="A0A0K1JEC5"/>
<dbReference type="Pfam" id="PF00805">
    <property type="entry name" value="Pentapeptide"/>
    <property type="match status" value="1"/>
</dbReference>
<evidence type="ECO:0000313" key="2">
    <source>
        <dbReference type="EMBL" id="AKU15067.1"/>
    </source>
</evidence>
<keyword evidence="3" id="KW-1185">Reference proteome</keyword>
<dbReference type="EMBL" id="CP011112">
    <property type="protein sequence ID" value="AKU15067.1"/>
    <property type="molecule type" value="Genomic_DNA"/>
</dbReference>
<dbReference type="InterPro" id="IPR024775">
    <property type="entry name" value="DinB-like"/>
</dbReference>